<dbReference type="GO" id="GO:0003960">
    <property type="term" value="F:quinone reductase (NADPH) activity"/>
    <property type="evidence" value="ECO:0007669"/>
    <property type="project" value="TreeGrafter"/>
</dbReference>
<evidence type="ECO:0000259" key="2">
    <source>
        <dbReference type="SMART" id="SM00829"/>
    </source>
</evidence>
<dbReference type="Gene3D" id="3.40.50.720">
    <property type="entry name" value="NAD(P)-binding Rossmann-like Domain"/>
    <property type="match status" value="1"/>
</dbReference>
<dbReference type="PANTHER" id="PTHR44154:SF1">
    <property type="entry name" value="QUINONE OXIDOREDUCTASE"/>
    <property type="match status" value="1"/>
</dbReference>
<dbReference type="PANTHER" id="PTHR44154">
    <property type="entry name" value="QUINONE OXIDOREDUCTASE"/>
    <property type="match status" value="1"/>
</dbReference>
<dbReference type="HOGENOM" id="CLU_026673_3_1_0"/>
<protein>
    <submittedName>
        <fullName evidence="3">Alcohol dehydrogenase, zinc-binding domain protein</fullName>
    </submittedName>
</protein>
<reference evidence="3" key="1">
    <citation type="journal article" date="2015" name="PeerJ">
        <title>First genomic representation of candidate bacterial phylum KSB3 points to enhanced environmental sensing as a trigger of wastewater bulking.</title>
        <authorList>
            <person name="Sekiguchi Y."/>
            <person name="Ohashi A."/>
            <person name="Parks D.H."/>
            <person name="Yamauchi T."/>
            <person name="Tyson G.W."/>
            <person name="Hugenholtz P."/>
        </authorList>
    </citation>
    <scope>NUCLEOTIDE SEQUENCE [LARGE SCALE GENOMIC DNA]</scope>
</reference>
<dbReference type="SUPFAM" id="SSF50129">
    <property type="entry name" value="GroES-like"/>
    <property type="match status" value="1"/>
</dbReference>
<proteinExistence type="predicted"/>
<dbReference type="InterPro" id="IPR051603">
    <property type="entry name" value="Zinc-ADH_QOR/CCCR"/>
</dbReference>
<evidence type="ECO:0000313" key="3">
    <source>
        <dbReference type="EMBL" id="GAK54850.1"/>
    </source>
</evidence>
<dbReference type="Proteomes" id="UP000030661">
    <property type="component" value="Unassembled WGS sequence"/>
</dbReference>
<dbReference type="STRING" id="1499967.U27_01681"/>
<dbReference type="GO" id="GO:0003730">
    <property type="term" value="F:mRNA 3'-UTR binding"/>
    <property type="evidence" value="ECO:0007669"/>
    <property type="project" value="TreeGrafter"/>
</dbReference>
<sequence>MKRIRVYETGEPEVMVLEEASEPQVGIGQVLVEVRAIGVNPVDTYLRSGKQGYNPKCPYTPGFDAAGFVEYVGEGVTTVSVGDRVYCAGTVGGAYAEKVLCDQNQVHHLPEHVSFAQGASIGVPYVTAYRALFYRAYAEPGDLVLVHGASGGVGLAAVQIACAAGMTVIGTAGTERGRQLVQEQGVKDVLDHHDSQHFAQVLKNTNGQGVNVILEMLANINLGNDLPILAKGGRVVVIGSRGDVTITPRHLMKQDASIIGMSSVNASPQELIRIHAALIAGLENRSLQPVIEKELPLIEAAQAHHLLMESSAYGKIVLIP</sequence>
<keyword evidence="4" id="KW-1185">Reference proteome</keyword>
<name>A0A0S6W8X3_VECG1</name>
<dbReference type="FunFam" id="3.40.50.720:FF:000244">
    <property type="entry name" value="quinone oxidoreductase"/>
    <property type="match status" value="1"/>
</dbReference>
<dbReference type="InterPro" id="IPR013149">
    <property type="entry name" value="ADH-like_C"/>
</dbReference>
<dbReference type="SUPFAM" id="SSF51735">
    <property type="entry name" value="NAD(P)-binding Rossmann-fold domains"/>
    <property type="match status" value="1"/>
</dbReference>
<evidence type="ECO:0000256" key="1">
    <source>
        <dbReference type="ARBA" id="ARBA00022857"/>
    </source>
</evidence>
<dbReference type="InterPro" id="IPR011032">
    <property type="entry name" value="GroES-like_sf"/>
</dbReference>
<dbReference type="InterPro" id="IPR020843">
    <property type="entry name" value="ER"/>
</dbReference>
<dbReference type="Gene3D" id="3.90.180.10">
    <property type="entry name" value="Medium-chain alcohol dehydrogenases, catalytic domain"/>
    <property type="match status" value="1"/>
</dbReference>
<dbReference type="GO" id="GO:0005829">
    <property type="term" value="C:cytosol"/>
    <property type="evidence" value="ECO:0007669"/>
    <property type="project" value="TreeGrafter"/>
</dbReference>
<dbReference type="EMBL" id="DF820463">
    <property type="protein sequence ID" value="GAK54850.1"/>
    <property type="molecule type" value="Genomic_DNA"/>
</dbReference>
<dbReference type="SMART" id="SM00829">
    <property type="entry name" value="PKS_ER"/>
    <property type="match status" value="1"/>
</dbReference>
<dbReference type="Pfam" id="PF08240">
    <property type="entry name" value="ADH_N"/>
    <property type="match status" value="1"/>
</dbReference>
<dbReference type="Pfam" id="PF00107">
    <property type="entry name" value="ADH_zinc_N"/>
    <property type="match status" value="1"/>
</dbReference>
<dbReference type="InterPro" id="IPR036291">
    <property type="entry name" value="NAD(P)-bd_dom_sf"/>
</dbReference>
<dbReference type="CDD" id="cd08253">
    <property type="entry name" value="zeta_crystallin"/>
    <property type="match status" value="1"/>
</dbReference>
<dbReference type="GO" id="GO:0070402">
    <property type="term" value="F:NADPH binding"/>
    <property type="evidence" value="ECO:0007669"/>
    <property type="project" value="TreeGrafter"/>
</dbReference>
<dbReference type="AlphaFoldDB" id="A0A0S6W8X3"/>
<keyword evidence="1" id="KW-0521">NADP</keyword>
<feature type="domain" description="Enoyl reductase (ER)" evidence="2">
    <location>
        <begin position="10"/>
        <end position="318"/>
    </location>
</feature>
<evidence type="ECO:0000313" key="4">
    <source>
        <dbReference type="Proteomes" id="UP000030661"/>
    </source>
</evidence>
<dbReference type="InterPro" id="IPR013154">
    <property type="entry name" value="ADH-like_N"/>
</dbReference>
<accession>A0A0S6W8X3</accession>
<organism evidence="3">
    <name type="scientific">Vecturithrix granuli</name>
    <dbReference type="NCBI Taxonomy" id="1499967"/>
    <lineage>
        <taxon>Bacteria</taxon>
        <taxon>Candidatus Moduliflexota</taxon>
        <taxon>Candidatus Vecturitrichia</taxon>
        <taxon>Candidatus Vecturitrichales</taxon>
        <taxon>Candidatus Vecturitrichaceae</taxon>
        <taxon>Candidatus Vecturithrix</taxon>
    </lineage>
</organism>
<gene>
    <name evidence="3" type="ORF">U27_01681</name>
</gene>
<dbReference type="eggNOG" id="COG0604">
    <property type="taxonomic scope" value="Bacteria"/>
</dbReference>